<sequence length="324" mass="35706">MTGKNLSLILALFLGFCAAASITFSYFWIFSQLSPAGSSGSPSVTFNIAPNQPALTTVSSLHTTGLIRSILAARVYLKFTGLDSRLRPGSYSLSPALSAKEIFAALATGPQDVKITLPEGWRREQIALRVSSDLPNFDTLEFVYQTASIEGQLFPDTYRFSPTSQASDVIRIMTENFRRKSGLSIPSQQDLLIIASLVEREAKLAVDRPIIAGIIQKRLKNNWPLQIDATVQYARDSANCQLLTVNCQFWQPVFDTKLSSVFNTYQNVGLPPHPIANPGLASIQAVLAPVDSPYWYYLAGTDGVTYYAKTLTEHNINVDKYLKP</sequence>
<keyword evidence="6 7" id="KW-0961">Cell wall biogenesis/degradation</keyword>
<dbReference type="EMBL" id="MEXN01000007">
    <property type="protein sequence ID" value="OGD03274.1"/>
    <property type="molecule type" value="Genomic_DNA"/>
</dbReference>
<keyword evidence="4 7" id="KW-0472">Membrane</keyword>
<dbReference type="GO" id="GO:0071555">
    <property type="term" value="P:cell wall organization"/>
    <property type="evidence" value="ECO:0007669"/>
    <property type="project" value="UniProtKB-KW"/>
</dbReference>
<dbReference type="EC" id="4.2.2.29" evidence="7"/>
<evidence type="ECO:0000256" key="6">
    <source>
        <dbReference type="ARBA" id="ARBA00023316"/>
    </source>
</evidence>
<feature type="site" description="Important for catalytic activity" evidence="7">
    <location>
        <position position="201"/>
    </location>
</feature>
<dbReference type="GO" id="GO:0009252">
    <property type="term" value="P:peptidoglycan biosynthetic process"/>
    <property type="evidence" value="ECO:0007669"/>
    <property type="project" value="UniProtKB-UniRule"/>
</dbReference>
<dbReference type="Pfam" id="PF02618">
    <property type="entry name" value="YceG"/>
    <property type="match status" value="1"/>
</dbReference>
<comment type="caution">
    <text evidence="8">The sequence shown here is derived from an EMBL/GenBank/DDBJ whole genome shotgun (WGS) entry which is preliminary data.</text>
</comment>
<keyword evidence="5 7" id="KW-0456">Lyase</keyword>
<dbReference type="NCBIfam" id="TIGR00247">
    <property type="entry name" value="endolytic transglycosylase MltG"/>
    <property type="match status" value="1"/>
</dbReference>
<dbReference type="PANTHER" id="PTHR30518">
    <property type="entry name" value="ENDOLYTIC MUREIN TRANSGLYCOSYLASE"/>
    <property type="match status" value="1"/>
</dbReference>
<comment type="function">
    <text evidence="7">Functions as a peptidoglycan terminase that cleaves nascent peptidoglycan strands endolytically to terminate their elongation.</text>
</comment>
<evidence type="ECO:0000256" key="2">
    <source>
        <dbReference type="ARBA" id="ARBA00022692"/>
    </source>
</evidence>
<proteinExistence type="inferred from homology"/>
<evidence type="ECO:0000313" key="8">
    <source>
        <dbReference type="EMBL" id="OGD03274.1"/>
    </source>
</evidence>
<evidence type="ECO:0000313" key="9">
    <source>
        <dbReference type="Proteomes" id="UP000177080"/>
    </source>
</evidence>
<keyword evidence="1 7" id="KW-1003">Cell membrane</keyword>
<comment type="similarity">
    <text evidence="7">Belongs to the transglycosylase MltG family.</text>
</comment>
<evidence type="ECO:0000256" key="7">
    <source>
        <dbReference type="HAMAP-Rule" id="MF_02065"/>
    </source>
</evidence>
<protein>
    <recommendedName>
        <fullName evidence="7">Endolytic murein transglycosylase</fullName>
        <ecNumber evidence="7">4.2.2.29</ecNumber>
    </recommendedName>
    <alternativeName>
        <fullName evidence="7">Peptidoglycan lytic transglycosylase</fullName>
    </alternativeName>
    <alternativeName>
        <fullName evidence="7">Peptidoglycan polymerization terminase</fullName>
    </alternativeName>
</protein>
<dbReference type="GO" id="GO:0005886">
    <property type="term" value="C:plasma membrane"/>
    <property type="evidence" value="ECO:0007669"/>
    <property type="project" value="UniProtKB-UniRule"/>
</dbReference>
<dbReference type="PANTHER" id="PTHR30518:SF2">
    <property type="entry name" value="ENDOLYTIC MUREIN TRANSGLYCOSYLASE"/>
    <property type="match status" value="1"/>
</dbReference>
<evidence type="ECO:0000256" key="5">
    <source>
        <dbReference type="ARBA" id="ARBA00023239"/>
    </source>
</evidence>
<keyword evidence="3 7" id="KW-1133">Transmembrane helix</keyword>
<dbReference type="STRING" id="1797259.A2989_00380"/>
<evidence type="ECO:0000256" key="4">
    <source>
        <dbReference type="ARBA" id="ARBA00023136"/>
    </source>
</evidence>
<dbReference type="Gene3D" id="3.30.1490.480">
    <property type="entry name" value="Endolytic murein transglycosylase"/>
    <property type="match status" value="1"/>
</dbReference>
<comment type="catalytic activity">
    <reaction evidence="7">
        <text>a peptidoglycan chain = a peptidoglycan chain with N-acetyl-1,6-anhydromuramyl-[peptide] at the reducing end + a peptidoglycan chain with N-acetylglucosamine at the non-reducing end.</text>
        <dbReference type="EC" id="4.2.2.29"/>
    </reaction>
</comment>
<dbReference type="InterPro" id="IPR003770">
    <property type="entry name" value="MLTG-like"/>
</dbReference>
<keyword evidence="2 7" id="KW-0812">Transmembrane</keyword>
<dbReference type="AlphaFoldDB" id="A0A1F4ZCX9"/>
<name>A0A1F4ZCX9_9BACT</name>
<gene>
    <name evidence="7" type="primary">mltG</name>
    <name evidence="8" type="ORF">A2989_00380</name>
</gene>
<evidence type="ECO:0000256" key="1">
    <source>
        <dbReference type="ARBA" id="ARBA00022475"/>
    </source>
</evidence>
<dbReference type="HAMAP" id="MF_02065">
    <property type="entry name" value="MltG"/>
    <property type="match status" value="1"/>
</dbReference>
<accession>A0A1F4ZCX9</accession>
<evidence type="ECO:0000256" key="3">
    <source>
        <dbReference type="ARBA" id="ARBA00022989"/>
    </source>
</evidence>
<reference evidence="8 9" key="1">
    <citation type="journal article" date="2016" name="Nat. Commun.">
        <title>Thousands of microbial genomes shed light on interconnected biogeochemical processes in an aquifer system.</title>
        <authorList>
            <person name="Anantharaman K."/>
            <person name="Brown C.T."/>
            <person name="Hug L.A."/>
            <person name="Sharon I."/>
            <person name="Castelle C.J."/>
            <person name="Probst A.J."/>
            <person name="Thomas B.C."/>
            <person name="Singh A."/>
            <person name="Wilkins M.J."/>
            <person name="Karaoz U."/>
            <person name="Brodie E.L."/>
            <person name="Williams K.H."/>
            <person name="Hubbard S.S."/>
            <person name="Banfield J.F."/>
        </authorList>
    </citation>
    <scope>NUCLEOTIDE SEQUENCE [LARGE SCALE GENOMIC DNA]</scope>
</reference>
<organism evidence="8 9">
    <name type="scientific">Candidatus Amesbacteria bacterium RIFCSPLOWO2_01_FULL_48_25</name>
    <dbReference type="NCBI Taxonomy" id="1797259"/>
    <lineage>
        <taxon>Bacteria</taxon>
        <taxon>Candidatus Amesiibacteriota</taxon>
    </lineage>
</organism>
<dbReference type="GO" id="GO:0008932">
    <property type="term" value="F:lytic endotransglycosylase activity"/>
    <property type="evidence" value="ECO:0007669"/>
    <property type="project" value="UniProtKB-UniRule"/>
</dbReference>
<dbReference type="Proteomes" id="UP000177080">
    <property type="component" value="Unassembled WGS sequence"/>
</dbReference>